<evidence type="ECO:0000259" key="3">
    <source>
        <dbReference type="PROSITE" id="PS51677"/>
    </source>
</evidence>
<dbReference type="Gene3D" id="3.20.20.370">
    <property type="entry name" value="Glycoside hydrolase/deacetylase"/>
    <property type="match status" value="1"/>
</dbReference>
<sequence length="255" mass="28128">MRFFVLTKKKLLAFGCCVLVGALAVMIGFQGAGAILQTVASPRKSPIYSVQREDKVVSLTFDTAWGNGQTEDILNILEQYEVKSTFFVTGEWVQEYPEMVKAMSGQGHDVCNYSDTHPHMPQVGKEQQLAEITGCNEKIKEITGLSPILFRAPYGDYDNSVVEAANDLGMYCIQWNIDSYDWQDPSPENMKNRLLSQLKPGSIILLHNGAEATIQTLPAAIAAIQGEGYQVVPVSQLLLSGSYLVDHEGRQVPQP</sequence>
<dbReference type="GO" id="GO:0046872">
    <property type="term" value="F:metal ion binding"/>
    <property type="evidence" value="ECO:0007669"/>
    <property type="project" value="UniProtKB-KW"/>
</dbReference>
<dbReference type="PROSITE" id="PS51677">
    <property type="entry name" value="NODB"/>
    <property type="match status" value="1"/>
</dbReference>
<dbReference type="PANTHER" id="PTHR10587">
    <property type="entry name" value="GLYCOSYL TRANSFERASE-RELATED"/>
    <property type="match status" value="1"/>
</dbReference>
<protein>
    <submittedName>
        <fullName evidence="4">Polysaccharide deacetylase family protein</fullName>
    </submittedName>
</protein>
<dbReference type="Pfam" id="PF01522">
    <property type="entry name" value="Polysacc_deac_1"/>
    <property type="match status" value="1"/>
</dbReference>
<dbReference type="AlphaFoldDB" id="A0A412AUU4"/>
<proteinExistence type="predicted"/>
<dbReference type="SUPFAM" id="SSF88713">
    <property type="entry name" value="Glycoside hydrolase/deacetylase"/>
    <property type="match status" value="1"/>
</dbReference>
<evidence type="ECO:0000313" key="5">
    <source>
        <dbReference type="Proteomes" id="UP000284751"/>
    </source>
</evidence>
<dbReference type="GO" id="GO:0016020">
    <property type="term" value="C:membrane"/>
    <property type="evidence" value="ECO:0007669"/>
    <property type="project" value="TreeGrafter"/>
</dbReference>
<dbReference type="CDD" id="cd10917">
    <property type="entry name" value="CE4_NodB_like_6s_7s"/>
    <property type="match status" value="1"/>
</dbReference>
<dbReference type="GO" id="GO:0016810">
    <property type="term" value="F:hydrolase activity, acting on carbon-nitrogen (but not peptide) bonds"/>
    <property type="evidence" value="ECO:0007669"/>
    <property type="project" value="InterPro"/>
</dbReference>
<name>A0A412AUU4_9FIRM</name>
<keyword evidence="1" id="KW-0479">Metal-binding</keyword>
<evidence type="ECO:0000256" key="2">
    <source>
        <dbReference type="ARBA" id="ARBA00022801"/>
    </source>
</evidence>
<dbReference type="InterPro" id="IPR050248">
    <property type="entry name" value="Polysacc_deacetylase_ArnD"/>
</dbReference>
<feature type="domain" description="NodB homology" evidence="3">
    <location>
        <begin position="55"/>
        <end position="232"/>
    </location>
</feature>
<dbReference type="EMBL" id="QRTC01000061">
    <property type="protein sequence ID" value="RGQ35781.1"/>
    <property type="molecule type" value="Genomic_DNA"/>
</dbReference>
<organism evidence="4 5">
    <name type="scientific">[Clostridium] leptum</name>
    <dbReference type="NCBI Taxonomy" id="1535"/>
    <lineage>
        <taxon>Bacteria</taxon>
        <taxon>Bacillati</taxon>
        <taxon>Bacillota</taxon>
        <taxon>Clostridia</taxon>
        <taxon>Eubacteriales</taxon>
        <taxon>Oscillospiraceae</taxon>
        <taxon>Oscillospiraceae incertae sedis</taxon>
    </lineage>
</organism>
<dbReference type="GO" id="GO:0005975">
    <property type="term" value="P:carbohydrate metabolic process"/>
    <property type="evidence" value="ECO:0007669"/>
    <property type="project" value="InterPro"/>
</dbReference>
<gene>
    <name evidence="4" type="ORF">DWY99_12135</name>
</gene>
<dbReference type="Proteomes" id="UP000284751">
    <property type="component" value="Unassembled WGS sequence"/>
</dbReference>
<dbReference type="PANTHER" id="PTHR10587:SF133">
    <property type="entry name" value="CHITIN DEACETYLASE 1-RELATED"/>
    <property type="match status" value="1"/>
</dbReference>
<dbReference type="InterPro" id="IPR002509">
    <property type="entry name" value="NODB_dom"/>
</dbReference>
<dbReference type="InterPro" id="IPR011330">
    <property type="entry name" value="Glyco_hydro/deAcase_b/a-brl"/>
</dbReference>
<keyword evidence="2" id="KW-0378">Hydrolase</keyword>
<reference evidence="4 5" key="1">
    <citation type="submission" date="2018-08" db="EMBL/GenBank/DDBJ databases">
        <title>A genome reference for cultivated species of the human gut microbiota.</title>
        <authorList>
            <person name="Zou Y."/>
            <person name="Xue W."/>
            <person name="Luo G."/>
        </authorList>
    </citation>
    <scope>NUCLEOTIDE SEQUENCE [LARGE SCALE GENOMIC DNA]</scope>
    <source>
        <strain evidence="4 5">AF28-26</strain>
    </source>
</reference>
<evidence type="ECO:0000313" key="4">
    <source>
        <dbReference type="EMBL" id="RGQ35781.1"/>
    </source>
</evidence>
<evidence type="ECO:0000256" key="1">
    <source>
        <dbReference type="ARBA" id="ARBA00022723"/>
    </source>
</evidence>
<accession>A0A412AUU4</accession>
<comment type="caution">
    <text evidence="4">The sequence shown here is derived from an EMBL/GenBank/DDBJ whole genome shotgun (WGS) entry which is preliminary data.</text>
</comment>